<feature type="domain" description="ERAP1-like C-terminal" evidence="13">
    <location>
        <begin position="579"/>
        <end position="896"/>
    </location>
</feature>
<evidence type="ECO:0000256" key="9">
    <source>
        <dbReference type="PIRSR" id="PIRSR634016-3"/>
    </source>
</evidence>
<evidence type="ECO:0000256" key="5">
    <source>
        <dbReference type="ARBA" id="ARBA00022801"/>
    </source>
</evidence>
<dbReference type="GO" id="GO:0005737">
    <property type="term" value="C:cytoplasm"/>
    <property type="evidence" value="ECO:0007669"/>
    <property type="project" value="TreeGrafter"/>
</dbReference>
<dbReference type="InterPro" id="IPR024571">
    <property type="entry name" value="ERAP1-like_C_dom"/>
</dbReference>
<dbReference type="InterPro" id="IPR050344">
    <property type="entry name" value="Peptidase_M1_aminopeptidases"/>
</dbReference>
<dbReference type="RefSeq" id="XP_014158733.1">
    <property type="nucleotide sequence ID" value="XM_014303258.1"/>
</dbReference>
<evidence type="ECO:0000256" key="6">
    <source>
        <dbReference type="ARBA" id="ARBA00022833"/>
    </source>
</evidence>
<dbReference type="FunFam" id="1.10.390.10:FF:000001">
    <property type="entry name" value="Aminopeptidase"/>
    <property type="match status" value="1"/>
</dbReference>
<keyword evidence="5 11" id="KW-0378">Hydrolase</keyword>
<dbReference type="Gene3D" id="1.25.50.20">
    <property type="match status" value="1"/>
</dbReference>
<proteinExistence type="inferred from homology"/>
<dbReference type="OrthoDB" id="10031169at2759"/>
<dbReference type="PANTHER" id="PTHR11533">
    <property type="entry name" value="PROTEASE M1 ZINC METALLOPROTEASE"/>
    <property type="match status" value="1"/>
</dbReference>
<dbReference type="GO" id="GO:0042277">
    <property type="term" value="F:peptide binding"/>
    <property type="evidence" value="ECO:0007669"/>
    <property type="project" value="TreeGrafter"/>
</dbReference>
<dbReference type="PANTHER" id="PTHR11533:SF174">
    <property type="entry name" value="PUROMYCIN-SENSITIVE AMINOPEPTIDASE-RELATED"/>
    <property type="match status" value="1"/>
</dbReference>
<dbReference type="InterPro" id="IPR014782">
    <property type="entry name" value="Peptidase_M1_dom"/>
</dbReference>
<evidence type="ECO:0000259" key="14">
    <source>
        <dbReference type="Pfam" id="PF17900"/>
    </source>
</evidence>
<dbReference type="GeneID" id="25903476"/>
<dbReference type="EMBL" id="KQ241738">
    <property type="protein sequence ID" value="KNC84831.1"/>
    <property type="molecule type" value="Genomic_DNA"/>
</dbReference>
<keyword evidence="2 11" id="KW-0031">Aminopeptidase</keyword>
<reference evidence="15 16" key="1">
    <citation type="submission" date="2011-02" db="EMBL/GenBank/DDBJ databases">
        <title>The Genome Sequence of Sphaeroforma arctica JP610.</title>
        <authorList>
            <consortium name="The Broad Institute Genome Sequencing Platform"/>
            <person name="Russ C."/>
            <person name="Cuomo C."/>
            <person name="Young S.K."/>
            <person name="Zeng Q."/>
            <person name="Gargeya S."/>
            <person name="Alvarado L."/>
            <person name="Berlin A."/>
            <person name="Chapman S.B."/>
            <person name="Chen Z."/>
            <person name="Freedman E."/>
            <person name="Gellesch M."/>
            <person name="Goldberg J."/>
            <person name="Griggs A."/>
            <person name="Gujja S."/>
            <person name="Heilman E."/>
            <person name="Heiman D."/>
            <person name="Howarth C."/>
            <person name="Mehta T."/>
            <person name="Neiman D."/>
            <person name="Pearson M."/>
            <person name="Roberts A."/>
            <person name="Saif S."/>
            <person name="Shea T."/>
            <person name="Shenoy N."/>
            <person name="Sisk P."/>
            <person name="Stolte C."/>
            <person name="Sykes S."/>
            <person name="White J."/>
            <person name="Yandava C."/>
            <person name="Burger G."/>
            <person name="Gray M.W."/>
            <person name="Holland P.W.H."/>
            <person name="King N."/>
            <person name="Lang F.B.F."/>
            <person name="Roger A.J."/>
            <person name="Ruiz-Trillo I."/>
            <person name="Haas B."/>
            <person name="Nusbaum C."/>
            <person name="Birren B."/>
        </authorList>
    </citation>
    <scope>NUCLEOTIDE SEQUENCE [LARGE SCALE GENOMIC DNA]</scope>
    <source>
        <strain evidence="15 16">JP610</strain>
    </source>
</reference>
<dbReference type="GO" id="GO:0016020">
    <property type="term" value="C:membrane"/>
    <property type="evidence" value="ECO:0007669"/>
    <property type="project" value="TreeGrafter"/>
</dbReference>
<keyword evidence="11" id="KW-0812">Transmembrane</keyword>
<feature type="binding site" evidence="9">
    <location>
        <position position="354"/>
    </location>
    <ligand>
        <name>Zn(2+)</name>
        <dbReference type="ChEBI" id="CHEBI:29105"/>
        <note>catalytic</note>
    </ligand>
</feature>
<feature type="transmembrane region" description="Helical" evidence="11">
    <location>
        <begin position="9"/>
        <end position="28"/>
    </location>
</feature>
<evidence type="ECO:0000256" key="1">
    <source>
        <dbReference type="ARBA" id="ARBA00010136"/>
    </source>
</evidence>
<dbReference type="InterPro" id="IPR027268">
    <property type="entry name" value="Peptidase_M4/M1_CTD_sf"/>
</dbReference>
<dbReference type="FunFam" id="1.25.50.20:FF:000002">
    <property type="entry name" value="Aminopeptidase"/>
    <property type="match status" value="1"/>
</dbReference>
<dbReference type="GO" id="GO:0008270">
    <property type="term" value="F:zinc ion binding"/>
    <property type="evidence" value="ECO:0007669"/>
    <property type="project" value="UniProtKB-UniRule"/>
</dbReference>
<evidence type="ECO:0000256" key="7">
    <source>
        <dbReference type="ARBA" id="ARBA00023049"/>
    </source>
</evidence>
<evidence type="ECO:0000313" key="16">
    <source>
        <dbReference type="Proteomes" id="UP000054560"/>
    </source>
</evidence>
<evidence type="ECO:0000256" key="8">
    <source>
        <dbReference type="PIRSR" id="PIRSR634016-1"/>
    </source>
</evidence>
<evidence type="ECO:0000259" key="13">
    <source>
        <dbReference type="Pfam" id="PF11838"/>
    </source>
</evidence>
<dbReference type="Gene3D" id="2.60.40.1730">
    <property type="entry name" value="tricorn interacting facor f3 domain"/>
    <property type="match status" value="1"/>
</dbReference>
<dbReference type="InterPro" id="IPR042097">
    <property type="entry name" value="Aminopeptidase_N-like_N_sf"/>
</dbReference>
<dbReference type="STRING" id="667725.A0A0L0G7H3"/>
<keyword evidence="11" id="KW-1133">Transmembrane helix</keyword>
<dbReference type="GO" id="GO:0005615">
    <property type="term" value="C:extracellular space"/>
    <property type="evidence" value="ECO:0007669"/>
    <property type="project" value="TreeGrafter"/>
</dbReference>
<comment type="cofactor">
    <cofactor evidence="9 11">
        <name>Zn(2+)</name>
        <dbReference type="ChEBI" id="CHEBI:29105"/>
    </cofactor>
    <text evidence="9 11">Binds 1 zinc ion per subunit.</text>
</comment>
<keyword evidence="4 9" id="KW-0479">Metal-binding</keyword>
<feature type="binding site" evidence="9">
    <location>
        <position position="377"/>
    </location>
    <ligand>
        <name>Zn(2+)</name>
        <dbReference type="ChEBI" id="CHEBI:29105"/>
        <note>catalytic</note>
    </ligand>
</feature>
<keyword evidence="3 11" id="KW-0645">Protease</keyword>
<evidence type="ECO:0000256" key="4">
    <source>
        <dbReference type="ARBA" id="ARBA00022723"/>
    </source>
</evidence>
<dbReference type="CDD" id="cd09601">
    <property type="entry name" value="M1_APN-Q_like"/>
    <property type="match status" value="1"/>
</dbReference>
<evidence type="ECO:0000313" key="15">
    <source>
        <dbReference type="EMBL" id="KNC84831.1"/>
    </source>
</evidence>
<sequence>MDTSKRRDLPLLGLVIALFVVIASYYVARQPPEYTCADNNMCGTAVTSMPERFTLPENVKPVHYNLNLTPDLINHVFTGFEDIDILIQESTDTISLNTKEIEVQSAYVTLADSTQVKATKIDSSLKDQITVFTFDQTLKAQDDTVSLHIEFTGTLNDKMAGFYRSKFTNSKGEEEFMAVTQFESTDARRAFPCWDEPALKATFSVTLNVPANRVALSNMDPVSDKAIEGTDMREVVFDQTPIMSTYLLAFIVGEFEYIESTTRNNKRVRVYTPVGRKEEGRFALEVACETLPFFAEYFDAAYPLPKVDMVCVNDFAAGAMENWGLITYRSVLLLFNPKTTAASYKQRIAYVVGHELAHQWFGNLVTMEWWTHLWLNEGFATWVGWLAVDHIFPDWKVWEQFLLNEQKRGLTLDALQSSHPIEVEVKYASEIDEIFDAISYAKGASVIRMLAAYIGLDDFRTGMRAYLKKFTYSNASTNDLWAALSVSSGKDVKSLMTSWTKQMGYPVLTVSAENQGETTQITVEQEQYLSTGRPDTAGEGLWQVPVNVLIDGVQAGSDQLLNGTIKGTFDSTIPSEAAWKLNAETAGFYRVKYDQALLPMLQKGISDKTFSVSDRTGIVNDMFALASAGYMSTTDALQVLSAYKDEDDTTVWAEIIENLGWLSSVWYAEDEQTLNRLRKFKQSMYGPLAAKLGWDIKEGEGHLTSLLRTSAIQAAGNAKVPEVVAEANTRFQKFVNGDSEAIHADLRGAVFSIVLGNGGDKEWEQLVQLTDKMETEEEKLPILKALGSGSSAALVVKTLDYSVSGEVRSQDVPFVIRSCGENPTGRDETWDYVKTNWAAFHDRFSAGNFLLGRIVTASAEGFASEKRADEVTSFFDANGTPAIERTIKQSIESIRARAAWLERDRDGLEKWLEANVSM</sequence>
<dbReference type="Gene3D" id="1.10.390.10">
    <property type="entry name" value="Neutral Protease Domain 2"/>
    <property type="match status" value="1"/>
</dbReference>
<dbReference type="eggNOG" id="KOG1046">
    <property type="taxonomic scope" value="Eukaryota"/>
</dbReference>
<dbReference type="InterPro" id="IPR045357">
    <property type="entry name" value="Aminopeptidase_N-like_N"/>
</dbReference>
<name>A0A0L0G7H3_9EUKA</name>
<dbReference type="GO" id="GO:0006508">
    <property type="term" value="P:proteolysis"/>
    <property type="evidence" value="ECO:0007669"/>
    <property type="project" value="UniProtKB-KW"/>
</dbReference>
<dbReference type="Pfam" id="PF01433">
    <property type="entry name" value="Peptidase_M1"/>
    <property type="match status" value="1"/>
</dbReference>
<dbReference type="Gene3D" id="2.60.40.1910">
    <property type="match status" value="1"/>
</dbReference>
<feature type="site" description="Transition state stabilizer" evidence="10">
    <location>
        <position position="440"/>
    </location>
</feature>
<keyword evidence="6 9" id="KW-0862">Zinc</keyword>
<dbReference type="PRINTS" id="PR00756">
    <property type="entry name" value="ALADIPTASE"/>
</dbReference>
<organism evidence="15 16">
    <name type="scientific">Sphaeroforma arctica JP610</name>
    <dbReference type="NCBI Taxonomy" id="667725"/>
    <lineage>
        <taxon>Eukaryota</taxon>
        <taxon>Ichthyosporea</taxon>
        <taxon>Ichthyophonida</taxon>
        <taxon>Sphaeroforma</taxon>
    </lineage>
</organism>
<feature type="domain" description="Peptidase M1 membrane alanine aminopeptidase" evidence="12">
    <location>
        <begin position="282"/>
        <end position="499"/>
    </location>
</feature>
<dbReference type="GO" id="GO:0070006">
    <property type="term" value="F:metalloaminopeptidase activity"/>
    <property type="evidence" value="ECO:0007669"/>
    <property type="project" value="TreeGrafter"/>
</dbReference>
<keyword evidence="16" id="KW-1185">Reference proteome</keyword>
<evidence type="ECO:0000256" key="11">
    <source>
        <dbReference type="RuleBase" id="RU364040"/>
    </source>
</evidence>
<protein>
    <recommendedName>
        <fullName evidence="11">Aminopeptidase</fullName>
        <ecNumber evidence="11">3.4.11.-</ecNumber>
    </recommendedName>
</protein>
<feature type="active site" description="Proton acceptor" evidence="8">
    <location>
        <position position="355"/>
    </location>
</feature>
<dbReference type="InterPro" id="IPR001930">
    <property type="entry name" value="Peptidase_M1"/>
</dbReference>
<evidence type="ECO:0000256" key="10">
    <source>
        <dbReference type="PIRSR" id="PIRSR634016-4"/>
    </source>
</evidence>
<dbReference type="FunFam" id="2.60.40.1730:FF:000002">
    <property type="entry name" value="Aminopeptidase"/>
    <property type="match status" value="1"/>
</dbReference>
<keyword evidence="7 11" id="KW-0482">Metalloprotease</keyword>
<dbReference type="Pfam" id="PF11838">
    <property type="entry name" value="ERAP1_C"/>
    <property type="match status" value="1"/>
</dbReference>
<evidence type="ECO:0000259" key="12">
    <source>
        <dbReference type="Pfam" id="PF01433"/>
    </source>
</evidence>
<dbReference type="EC" id="3.4.11.-" evidence="11"/>
<dbReference type="SUPFAM" id="SSF55486">
    <property type="entry name" value="Metalloproteases ('zincins'), catalytic domain"/>
    <property type="match status" value="1"/>
</dbReference>
<dbReference type="SUPFAM" id="SSF63737">
    <property type="entry name" value="Leukotriene A4 hydrolase N-terminal domain"/>
    <property type="match status" value="1"/>
</dbReference>
<gene>
    <name evidence="15" type="ORF">SARC_02972</name>
</gene>
<evidence type="ECO:0000256" key="2">
    <source>
        <dbReference type="ARBA" id="ARBA00022438"/>
    </source>
</evidence>
<dbReference type="Pfam" id="PF17900">
    <property type="entry name" value="Peptidase_M1_N"/>
    <property type="match status" value="1"/>
</dbReference>
<comment type="similarity">
    <text evidence="1 11">Belongs to the peptidase M1 family.</text>
</comment>
<accession>A0A0L0G7H3</accession>
<keyword evidence="11" id="KW-0472">Membrane</keyword>
<feature type="domain" description="Aminopeptidase N-like N-terminal" evidence="14">
    <location>
        <begin position="60"/>
        <end position="247"/>
    </location>
</feature>
<evidence type="ECO:0000256" key="3">
    <source>
        <dbReference type="ARBA" id="ARBA00022670"/>
    </source>
</evidence>
<feature type="binding site" evidence="9">
    <location>
        <position position="358"/>
    </location>
    <ligand>
        <name>Zn(2+)</name>
        <dbReference type="ChEBI" id="CHEBI:29105"/>
        <note>catalytic</note>
    </ligand>
</feature>
<dbReference type="GO" id="GO:0043171">
    <property type="term" value="P:peptide catabolic process"/>
    <property type="evidence" value="ECO:0007669"/>
    <property type="project" value="TreeGrafter"/>
</dbReference>
<dbReference type="AlphaFoldDB" id="A0A0L0G7H3"/>
<dbReference type="Proteomes" id="UP000054560">
    <property type="component" value="Unassembled WGS sequence"/>
</dbReference>
<dbReference type="InterPro" id="IPR034016">
    <property type="entry name" value="M1_APN-typ"/>
</dbReference>